<comment type="caution">
    <text evidence="3">The sequence shown here is derived from an EMBL/GenBank/DDBJ whole genome shotgun (WGS) entry which is preliminary data.</text>
</comment>
<evidence type="ECO:0008006" key="5">
    <source>
        <dbReference type="Google" id="ProtNLM"/>
    </source>
</evidence>
<evidence type="ECO:0000256" key="1">
    <source>
        <dbReference type="SAM" id="MobiDB-lite"/>
    </source>
</evidence>
<dbReference type="Proteomes" id="UP000481033">
    <property type="component" value="Unassembled WGS sequence"/>
</dbReference>
<keyword evidence="4" id="KW-1185">Reference proteome</keyword>
<gene>
    <name evidence="3" type="ORF">DXZ20_29450</name>
</gene>
<evidence type="ECO:0000313" key="3">
    <source>
        <dbReference type="EMBL" id="NEZ59693.1"/>
    </source>
</evidence>
<feature type="region of interest" description="Disordered" evidence="1">
    <location>
        <begin position="202"/>
        <end position="244"/>
    </location>
</feature>
<proteinExistence type="predicted"/>
<dbReference type="EMBL" id="QXHD01000004">
    <property type="protein sequence ID" value="NEZ59693.1"/>
    <property type="molecule type" value="Genomic_DNA"/>
</dbReference>
<name>A0A6M0RV59_9CYAN</name>
<evidence type="ECO:0000256" key="2">
    <source>
        <dbReference type="SAM" id="SignalP"/>
    </source>
</evidence>
<dbReference type="AlphaFoldDB" id="A0A6M0RV59"/>
<evidence type="ECO:0000313" key="4">
    <source>
        <dbReference type="Proteomes" id="UP000481033"/>
    </source>
</evidence>
<accession>A0A6M0RV59</accession>
<feature type="chain" id="PRO_5027004817" description="PEP-CTERM sorting domain-containing protein" evidence="2">
    <location>
        <begin position="24"/>
        <end position="306"/>
    </location>
</feature>
<keyword evidence="2" id="KW-0732">Signal</keyword>
<organism evidence="3 4">
    <name type="scientific">Adonisia turfae CCMR0081</name>
    <dbReference type="NCBI Taxonomy" id="2292702"/>
    <lineage>
        <taxon>Bacteria</taxon>
        <taxon>Bacillati</taxon>
        <taxon>Cyanobacteriota</taxon>
        <taxon>Adonisia</taxon>
        <taxon>Adonisia turfae</taxon>
    </lineage>
</organism>
<protein>
    <recommendedName>
        <fullName evidence="5">PEP-CTERM sorting domain-containing protein</fullName>
    </recommendedName>
</protein>
<feature type="signal peptide" evidence="2">
    <location>
        <begin position="1"/>
        <end position="23"/>
    </location>
</feature>
<sequence>MRIPFTFAPQVGAASLLSIGLLALGGDASEAACLPGRCSQNGLIFSEASAKFRITNVTGRGTHNNPFVVYQDVWGLDISLAVSNLPNAPQHSVFNRPGFAISIVSRNLTGAFWRFYDHELQETAGYASGENDGLSFAQAIGPVRPYTSSHYQRADEITDVRDFINFYRGNGVNPGETVRFNYFITDTIPNQRFYIRQRPDYRTNATQTPVISPQRPKTQPTNPRPIKAPQPILKRPQPVTPAPVIPAPVTPAPAVPPQPGVSPPKVLAPQAQPVTLPQAVPEPSTVIMGVLALLFSKSIDQRKSPN</sequence>
<reference evidence="3 4" key="1">
    <citation type="journal article" date="2020" name="Microb. Ecol.">
        <title>Ecogenomics of the Marine Benthic Filamentous Cyanobacterium Adonisia.</title>
        <authorList>
            <person name="Walter J.M."/>
            <person name="Coutinho F.H."/>
            <person name="Leomil L."/>
            <person name="Hargreaves P.I."/>
            <person name="Campeao M.E."/>
            <person name="Vieira V.V."/>
            <person name="Silva B.S."/>
            <person name="Fistarol G.O."/>
            <person name="Salomon P.S."/>
            <person name="Sawabe T."/>
            <person name="Mino S."/>
            <person name="Hosokawa M."/>
            <person name="Miyashita H."/>
            <person name="Maruyama F."/>
            <person name="van Verk M.C."/>
            <person name="Dutilh B.E."/>
            <person name="Thompson C.C."/>
            <person name="Thompson F.L."/>
        </authorList>
    </citation>
    <scope>NUCLEOTIDE SEQUENCE [LARGE SCALE GENOMIC DNA]</scope>
    <source>
        <strain evidence="3 4">CCMR0081</strain>
    </source>
</reference>
<feature type="compositionally biased region" description="Polar residues" evidence="1">
    <location>
        <begin position="203"/>
        <end position="221"/>
    </location>
</feature>